<reference evidence="1" key="2">
    <citation type="journal article" date="2015" name="Fish Shellfish Immunol.">
        <title>Early steps in the European eel (Anguilla anguilla)-Vibrio vulnificus interaction in the gills: Role of the RtxA13 toxin.</title>
        <authorList>
            <person name="Callol A."/>
            <person name="Pajuelo D."/>
            <person name="Ebbesson L."/>
            <person name="Teles M."/>
            <person name="MacKenzie S."/>
            <person name="Amaro C."/>
        </authorList>
    </citation>
    <scope>NUCLEOTIDE SEQUENCE</scope>
</reference>
<proteinExistence type="predicted"/>
<protein>
    <submittedName>
        <fullName evidence="1">Uncharacterized protein</fullName>
    </submittedName>
</protein>
<evidence type="ECO:0000313" key="1">
    <source>
        <dbReference type="EMBL" id="JAH64678.1"/>
    </source>
</evidence>
<accession>A0A0E9UI54</accession>
<dbReference type="AlphaFoldDB" id="A0A0E9UI54"/>
<sequence>MDRSVYIINVSTGTLFPIPKQCVTMYG</sequence>
<organism evidence="1">
    <name type="scientific">Anguilla anguilla</name>
    <name type="common">European freshwater eel</name>
    <name type="synonym">Muraena anguilla</name>
    <dbReference type="NCBI Taxonomy" id="7936"/>
    <lineage>
        <taxon>Eukaryota</taxon>
        <taxon>Metazoa</taxon>
        <taxon>Chordata</taxon>
        <taxon>Craniata</taxon>
        <taxon>Vertebrata</taxon>
        <taxon>Euteleostomi</taxon>
        <taxon>Actinopterygii</taxon>
        <taxon>Neopterygii</taxon>
        <taxon>Teleostei</taxon>
        <taxon>Anguilliformes</taxon>
        <taxon>Anguillidae</taxon>
        <taxon>Anguilla</taxon>
    </lineage>
</organism>
<name>A0A0E9UI54_ANGAN</name>
<reference evidence="1" key="1">
    <citation type="submission" date="2014-11" db="EMBL/GenBank/DDBJ databases">
        <authorList>
            <person name="Amaro Gonzalez C."/>
        </authorList>
    </citation>
    <scope>NUCLEOTIDE SEQUENCE</scope>
</reference>
<dbReference type="EMBL" id="GBXM01043899">
    <property type="protein sequence ID" value="JAH64678.1"/>
    <property type="molecule type" value="Transcribed_RNA"/>
</dbReference>